<evidence type="ECO:0000313" key="3">
    <source>
        <dbReference type="Proteomes" id="UP000314294"/>
    </source>
</evidence>
<dbReference type="Pfam" id="PF22947">
    <property type="entry name" value="ULD_3"/>
    <property type="match status" value="1"/>
</dbReference>
<dbReference type="AlphaFoldDB" id="A0A4Z2EEY2"/>
<dbReference type="OrthoDB" id="8728451at2759"/>
<comment type="caution">
    <text evidence="2">The sequence shown here is derived from an EMBL/GenBank/DDBJ whole genome shotgun (WGS) entry which is preliminary data.</text>
</comment>
<reference evidence="2 3" key="1">
    <citation type="submission" date="2019-03" db="EMBL/GenBank/DDBJ databases">
        <title>First draft genome of Liparis tanakae, snailfish: a comprehensive survey of snailfish specific genes.</title>
        <authorList>
            <person name="Kim W."/>
            <person name="Song I."/>
            <person name="Jeong J.-H."/>
            <person name="Kim D."/>
            <person name="Kim S."/>
            <person name="Ryu S."/>
            <person name="Song J.Y."/>
            <person name="Lee S.K."/>
        </authorList>
    </citation>
    <scope>NUCLEOTIDE SEQUENCE [LARGE SCALE GENOMIC DNA]</scope>
    <source>
        <tissue evidence="2">Muscle</tissue>
    </source>
</reference>
<dbReference type="GO" id="GO:0016874">
    <property type="term" value="F:ligase activity"/>
    <property type="evidence" value="ECO:0007669"/>
    <property type="project" value="UniProtKB-KW"/>
</dbReference>
<keyword evidence="3" id="KW-1185">Reference proteome</keyword>
<keyword evidence="2" id="KW-0436">Ligase</keyword>
<dbReference type="EMBL" id="SRLO01008305">
    <property type="protein sequence ID" value="TNN27439.1"/>
    <property type="molecule type" value="Genomic_DNA"/>
</dbReference>
<gene>
    <name evidence="2" type="primary">LARS_1</name>
    <name evidence="2" type="ORF">EYF80_062417</name>
</gene>
<name>A0A4Z2EEY2_9TELE</name>
<proteinExistence type="predicted"/>
<protein>
    <submittedName>
        <fullName evidence="2">Leucine--tRNA ligase, cytoplasmic</fullName>
    </submittedName>
</protein>
<dbReference type="InterPro" id="IPR054509">
    <property type="entry name" value="LARS1_ULD"/>
</dbReference>
<feature type="domain" description="Leucine--tRNA ligase ubiquitin-like" evidence="1">
    <location>
        <begin position="25"/>
        <end position="136"/>
    </location>
</feature>
<organism evidence="2 3">
    <name type="scientific">Liparis tanakae</name>
    <name type="common">Tanaka's snailfish</name>
    <dbReference type="NCBI Taxonomy" id="230148"/>
    <lineage>
        <taxon>Eukaryota</taxon>
        <taxon>Metazoa</taxon>
        <taxon>Chordata</taxon>
        <taxon>Craniata</taxon>
        <taxon>Vertebrata</taxon>
        <taxon>Euteleostomi</taxon>
        <taxon>Actinopterygii</taxon>
        <taxon>Neopterygii</taxon>
        <taxon>Teleostei</taxon>
        <taxon>Neoteleostei</taxon>
        <taxon>Acanthomorphata</taxon>
        <taxon>Eupercaria</taxon>
        <taxon>Perciformes</taxon>
        <taxon>Cottioidei</taxon>
        <taxon>Cottales</taxon>
        <taxon>Liparidae</taxon>
        <taxon>Liparis</taxon>
    </lineage>
</organism>
<dbReference type="Proteomes" id="UP000314294">
    <property type="component" value="Unassembled WGS sequence"/>
</dbReference>
<evidence type="ECO:0000259" key="1">
    <source>
        <dbReference type="Pfam" id="PF22947"/>
    </source>
</evidence>
<evidence type="ECO:0000313" key="2">
    <source>
        <dbReference type="EMBL" id="TNN27439.1"/>
    </source>
</evidence>
<accession>A0A4Z2EEY2</accession>
<sequence>MEETCVFAPLSDLCVLRLHLSLSPQPGVCVSLVNPQPCNGQFSTTVEVRQGDSGDSIIRRLAKVNRLIKDLSRVKLMRYEDPVWGPRRVPVLGLEEQGKLPVNNKALFDVDLQQNRVTLADNGLTVDIGNSLVYMDMNKNYVSHGNTAAVWVKPLQRDHLNVSVF</sequence>